<reference evidence="1" key="1">
    <citation type="submission" date="2020-04" db="EMBL/GenBank/DDBJ databases">
        <title>Draft genome resource of the tomato pathogen Pseudocercospora fuligena.</title>
        <authorList>
            <person name="Zaccaron A."/>
        </authorList>
    </citation>
    <scope>NUCLEOTIDE SEQUENCE</scope>
    <source>
        <strain evidence="1">PF001</strain>
    </source>
</reference>
<protein>
    <submittedName>
        <fullName evidence="1">Uncharacterized protein</fullName>
    </submittedName>
</protein>
<dbReference type="Proteomes" id="UP000660729">
    <property type="component" value="Unassembled WGS sequence"/>
</dbReference>
<keyword evidence="2" id="KW-1185">Reference proteome</keyword>
<proteinExistence type="predicted"/>
<gene>
    <name evidence="1" type="ORF">HII31_10456</name>
</gene>
<dbReference type="AlphaFoldDB" id="A0A8H6RBP4"/>
<evidence type="ECO:0000313" key="2">
    <source>
        <dbReference type="Proteomes" id="UP000660729"/>
    </source>
</evidence>
<dbReference type="EMBL" id="JABCIY010000213">
    <property type="protein sequence ID" value="KAF7188171.1"/>
    <property type="molecule type" value="Genomic_DNA"/>
</dbReference>
<organism evidence="1 2">
    <name type="scientific">Pseudocercospora fuligena</name>
    <dbReference type="NCBI Taxonomy" id="685502"/>
    <lineage>
        <taxon>Eukaryota</taxon>
        <taxon>Fungi</taxon>
        <taxon>Dikarya</taxon>
        <taxon>Ascomycota</taxon>
        <taxon>Pezizomycotina</taxon>
        <taxon>Dothideomycetes</taxon>
        <taxon>Dothideomycetidae</taxon>
        <taxon>Mycosphaerellales</taxon>
        <taxon>Mycosphaerellaceae</taxon>
        <taxon>Pseudocercospora</taxon>
    </lineage>
</organism>
<accession>A0A8H6RBP4</accession>
<sequence>MSYVMPSKMKRQAFPAKYLRGDEVQSKIDNTRASIEEVKFSDTLKTWTYRLKGRTDFLEEKKLSFT</sequence>
<evidence type="ECO:0000313" key="1">
    <source>
        <dbReference type="EMBL" id="KAF7188171.1"/>
    </source>
</evidence>
<name>A0A8H6RBP4_9PEZI</name>
<comment type="caution">
    <text evidence="1">The sequence shown here is derived from an EMBL/GenBank/DDBJ whole genome shotgun (WGS) entry which is preliminary data.</text>
</comment>